<name>A0A5E7IK88_PSEFL</name>
<sequence length="309" mass="34411">MNLESLSNWDPSVSDNLSYDLFLAFFNHEERSRDLATKIEAVCLKKIAIITKPIDKNEDGCAHDFGFSLVDVDSLKGCFSELAIPEDRKVCILIDISCMPRHVMAEVMSNLFSVLSSCNVRLRVNYTIASYSLPPADISANESIEAVHSDFSGWSYADSKPTSLILGLGYEPFKAEGASEFFEPYDQWVFVPESPVVEYLPMVIKNNDELLSRSSVESKTIYYKVDDPESTFGQLEQVVSLLAQTTNPVLMPFGPKILFFLCLIQSHCHPEVGVWCVTGNHPEEVGSSFASDYSCGIDCVFSLVDECTQ</sequence>
<dbReference type="Proteomes" id="UP000349468">
    <property type="component" value="Unassembled WGS sequence"/>
</dbReference>
<proteinExistence type="predicted"/>
<gene>
    <name evidence="1" type="ORF">PS870_01601</name>
</gene>
<protein>
    <submittedName>
        <fullName evidence="1">Uncharacterized protein</fullName>
    </submittedName>
</protein>
<dbReference type="EMBL" id="CABVIK010000004">
    <property type="protein sequence ID" value="VVO77141.1"/>
    <property type="molecule type" value="Genomic_DNA"/>
</dbReference>
<dbReference type="RefSeq" id="WP_154912003.1">
    <property type="nucleotide sequence ID" value="NZ_CABVIK010000004.1"/>
</dbReference>
<organism evidence="1 2">
    <name type="scientific">Pseudomonas fluorescens</name>
    <dbReference type="NCBI Taxonomy" id="294"/>
    <lineage>
        <taxon>Bacteria</taxon>
        <taxon>Pseudomonadati</taxon>
        <taxon>Pseudomonadota</taxon>
        <taxon>Gammaproteobacteria</taxon>
        <taxon>Pseudomonadales</taxon>
        <taxon>Pseudomonadaceae</taxon>
        <taxon>Pseudomonas</taxon>
    </lineage>
</organism>
<evidence type="ECO:0000313" key="1">
    <source>
        <dbReference type="EMBL" id="VVO77141.1"/>
    </source>
</evidence>
<accession>A0A5E7IK88</accession>
<evidence type="ECO:0000313" key="2">
    <source>
        <dbReference type="Proteomes" id="UP000349468"/>
    </source>
</evidence>
<dbReference type="AlphaFoldDB" id="A0A5E7IK88"/>
<reference evidence="1 2" key="1">
    <citation type="submission" date="2019-09" db="EMBL/GenBank/DDBJ databases">
        <authorList>
            <person name="Chandra G."/>
            <person name="Truman W A."/>
        </authorList>
    </citation>
    <scope>NUCLEOTIDE SEQUENCE [LARGE SCALE GENOMIC DNA]</scope>
    <source>
        <strain evidence="1">PS870</strain>
    </source>
</reference>